<dbReference type="AlphaFoldDB" id="A0A1X2IAW9"/>
<evidence type="ECO:0000313" key="4">
    <source>
        <dbReference type="EMBL" id="ORZ13045.1"/>
    </source>
</evidence>
<evidence type="ECO:0000313" key="5">
    <source>
        <dbReference type="Proteomes" id="UP000193560"/>
    </source>
</evidence>
<feature type="domain" description="RRM" evidence="3">
    <location>
        <begin position="14"/>
        <end position="86"/>
    </location>
</feature>
<dbReference type="SUPFAM" id="SSF54928">
    <property type="entry name" value="RNA-binding domain, RBD"/>
    <property type="match status" value="2"/>
</dbReference>
<feature type="region of interest" description="Disordered" evidence="2">
    <location>
        <begin position="200"/>
        <end position="273"/>
    </location>
</feature>
<protein>
    <recommendedName>
        <fullName evidence="3">RRM domain-containing protein</fullName>
    </recommendedName>
</protein>
<dbReference type="InterPro" id="IPR012677">
    <property type="entry name" value="Nucleotide-bd_a/b_plait_sf"/>
</dbReference>
<dbReference type="EMBL" id="MCGE01000017">
    <property type="protein sequence ID" value="ORZ13045.1"/>
    <property type="molecule type" value="Genomic_DNA"/>
</dbReference>
<proteinExistence type="predicted"/>
<feature type="compositionally biased region" description="Low complexity" evidence="2">
    <location>
        <begin position="249"/>
        <end position="271"/>
    </location>
</feature>
<dbReference type="GO" id="GO:0003723">
    <property type="term" value="F:RNA binding"/>
    <property type="evidence" value="ECO:0007669"/>
    <property type="project" value="UniProtKB-UniRule"/>
</dbReference>
<keyword evidence="5" id="KW-1185">Reference proteome</keyword>
<gene>
    <name evidence="4" type="ORF">BCR42DRAFT_70254</name>
</gene>
<dbReference type="CDD" id="cd00590">
    <property type="entry name" value="RRM_SF"/>
    <property type="match status" value="1"/>
</dbReference>
<dbReference type="Gene3D" id="3.30.70.330">
    <property type="match status" value="2"/>
</dbReference>
<dbReference type="PANTHER" id="PTHR48034">
    <property type="entry name" value="TRANSFORMER-2 SEX-DETERMINING PROTEIN-RELATED"/>
    <property type="match status" value="1"/>
</dbReference>
<dbReference type="InterPro" id="IPR000504">
    <property type="entry name" value="RRM_dom"/>
</dbReference>
<feature type="compositionally biased region" description="Polar residues" evidence="2">
    <location>
        <begin position="204"/>
        <end position="221"/>
    </location>
</feature>
<organism evidence="4 5">
    <name type="scientific">Absidia repens</name>
    <dbReference type="NCBI Taxonomy" id="90262"/>
    <lineage>
        <taxon>Eukaryota</taxon>
        <taxon>Fungi</taxon>
        <taxon>Fungi incertae sedis</taxon>
        <taxon>Mucoromycota</taxon>
        <taxon>Mucoromycotina</taxon>
        <taxon>Mucoromycetes</taxon>
        <taxon>Mucorales</taxon>
        <taxon>Cunninghamellaceae</taxon>
        <taxon>Absidia</taxon>
    </lineage>
</organism>
<dbReference type="OrthoDB" id="6159137at2759"/>
<evidence type="ECO:0000256" key="1">
    <source>
        <dbReference type="PROSITE-ProRule" id="PRU00176"/>
    </source>
</evidence>
<feature type="region of interest" description="Disordered" evidence="2">
    <location>
        <begin position="285"/>
        <end position="315"/>
    </location>
</feature>
<dbReference type="Proteomes" id="UP000193560">
    <property type="component" value="Unassembled WGS sequence"/>
</dbReference>
<comment type="caution">
    <text evidence="4">The sequence shown here is derived from an EMBL/GenBank/DDBJ whole genome shotgun (WGS) entry which is preliminary data.</text>
</comment>
<dbReference type="STRING" id="90262.A0A1X2IAW9"/>
<accession>A0A1X2IAW9</accession>
<evidence type="ECO:0000259" key="3">
    <source>
        <dbReference type="PROSITE" id="PS50102"/>
    </source>
</evidence>
<dbReference type="InterPro" id="IPR050441">
    <property type="entry name" value="RBM"/>
</dbReference>
<evidence type="ECO:0000256" key="2">
    <source>
        <dbReference type="SAM" id="MobiDB-lite"/>
    </source>
</evidence>
<dbReference type="PROSITE" id="PS50102">
    <property type="entry name" value="RRM"/>
    <property type="match status" value="2"/>
</dbReference>
<dbReference type="Pfam" id="PF00076">
    <property type="entry name" value="RRM_1"/>
    <property type="match status" value="2"/>
</dbReference>
<reference evidence="4 5" key="1">
    <citation type="submission" date="2016-07" db="EMBL/GenBank/DDBJ databases">
        <title>Pervasive Adenine N6-methylation of Active Genes in Fungi.</title>
        <authorList>
            <consortium name="DOE Joint Genome Institute"/>
            <person name="Mondo S.J."/>
            <person name="Dannebaum R.O."/>
            <person name="Kuo R.C."/>
            <person name="Labutti K."/>
            <person name="Haridas S."/>
            <person name="Kuo A."/>
            <person name="Salamov A."/>
            <person name="Ahrendt S.R."/>
            <person name="Lipzen A."/>
            <person name="Sullivan W."/>
            <person name="Andreopoulos W.B."/>
            <person name="Clum A."/>
            <person name="Lindquist E."/>
            <person name="Daum C."/>
            <person name="Ramamoorthy G.K."/>
            <person name="Gryganskyi A."/>
            <person name="Culley D."/>
            <person name="Magnuson J.K."/>
            <person name="James T.Y."/>
            <person name="O'Malley M.A."/>
            <person name="Stajich J.E."/>
            <person name="Spatafora J.W."/>
            <person name="Visel A."/>
            <person name="Grigoriev I.V."/>
        </authorList>
    </citation>
    <scope>NUCLEOTIDE SEQUENCE [LARGE SCALE GENOMIC DNA]</scope>
    <source>
        <strain evidence="4 5">NRRL 1336</strain>
    </source>
</reference>
<dbReference type="Gene3D" id="1.10.1900.10">
    <property type="entry name" value="c-terminal domain of poly(a) binding protein"/>
    <property type="match status" value="1"/>
</dbReference>
<dbReference type="InterPro" id="IPR035979">
    <property type="entry name" value="RBD_domain_sf"/>
</dbReference>
<keyword evidence="1" id="KW-0694">RNA-binding</keyword>
<sequence>MTPDGSKDQIPNAPIFQVNHLPLSMTNNSLYNLFRPFGPIRLCKIIVEKDSTFNGTALLQYFNQKDAENSRMTMNNKQLDGKSISIFSLVSNKPDLSAPANKNQKIGKSDSNSIVDYTNLYIKNLDLATKSADLYSVFRVFGHIISARVMKKPNTKQSRGYGFVSFTRPEDAKAALTQFNGKYILSKPVVIAYHEPKRLAANSPAPSDTVTTPPPTFQQKPSPMPLRTSFTKTNRAHQTSQQPHHHNHQQQQQTNHSHIQQRSHQNYQQNQPHRVKIAPVAAKPTLPASSTLPSSPFNTGNTSHALRRNDSSHSQRNCVEAAILQAIGKNDELDSNLNEWVDYIMSLRSASRALCLFNPSYLLSKLEEAPVTGTYRHQNHYQRQVSANVTSSFCCQPQQQHQHHHHYTCTSNTPKTPNLVLPDECNSHTSSSGTSAAVTSTTSTTDIAHINDILFPHVKATGTKQASNVTILLLDTQPLDQLAYSMHSLNLLKPLVDQAFLTLTRQKHFIKAVMQK</sequence>
<feature type="domain" description="RRM" evidence="3">
    <location>
        <begin position="118"/>
        <end position="196"/>
    </location>
</feature>
<name>A0A1X2IAW9_9FUNG</name>
<dbReference type="SMART" id="SM00360">
    <property type="entry name" value="RRM"/>
    <property type="match status" value="2"/>
</dbReference>
<feature type="compositionally biased region" description="Low complexity" evidence="2">
    <location>
        <begin position="285"/>
        <end position="296"/>
    </location>
</feature>